<keyword evidence="1 5" id="KW-0732">Signal</keyword>
<keyword evidence="7" id="KW-1185">Reference proteome</keyword>
<dbReference type="Gene3D" id="2.130.10.130">
    <property type="entry name" value="Integrin alpha, N-terminal"/>
    <property type="match status" value="3"/>
</dbReference>
<evidence type="ECO:0000256" key="2">
    <source>
        <dbReference type="ARBA" id="ARBA00022737"/>
    </source>
</evidence>
<organism evidence="6 7">
    <name type="scientific">Microtetraspora fusca</name>
    <dbReference type="NCBI Taxonomy" id="1997"/>
    <lineage>
        <taxon>Bacteria</taxon>
        <taxon>Bacillati</taxon>
        <taxon>Actinomycetota</taxon>
        <taxon>Actinomycetes</taxon>
        <taxon>Streptosporangiales</taxon>
        <taxon>Streptosporangiaceae</taxon>
        <taxon>Microtetraspora</taxon>
    </lineage>
</organism>
<reference evidence="6 7" key="1">
    <citation type="submission" date="2024-10" db="EMBL/GenBank/DDBJ databases">
        <title>The Natural Products Discovery Center: Release of the First 8490 Sequenced Strains for Exploring Actinobacteria Biosynthetic Diversity.</title>
        <authorList>
            <person name="Kalkreuter E."/>
            <person name="Kautsar S.A."/>
            <person name="Yang D."/>
            <person name="Bader C.D."/>
            <person name="Teijaro C.N."/>
            <person name="Fluegel L."/>
            <person name="Davis C.M."/>
            <person name="Simpson J.R."/>
            <person name="Lauterbach L."/>
            <person name="Steele A.D."/>
            <person name="Gui C."/>
            <person name="Meng S."/>
            <person name="Li G."/>
            <person name="Viehrig K."/>
            <person name="Ye F."/>
            <person name="Su P."/>
            <person name="Kiefer A.F."/>
            <person name="Nichols A."/>
            <person name="Cepeda A.J."/>
            <person name="Yan W."/>
            <person name="Fan B."/>
            <person name="Jiang Y."/>
            <person name="Adhikari A."/>
            <person name="Zheng C.-J."/>
            <person name="Schuster L."/>
            <person name="Cowan T.M."/>
            <person name="Smanski M.J."/>
            <person name="Chevrette M.G."/>
            <person name="De Carvalho L.P.S."/>
            <person name="Shen B."/>
        </authorList>
    </citation>
    <scope>NUCLEOTIDE SEQUENCE [LARGE SCALE GENOMIC DNA]</scope>
    <source>
        <strain evidence="6 7">NPDC001281</strain>
    </source>
</reference>
<dbReference type="PROSITE" id="PS51470">
    <property type="entry name" value="FG_GAP"/>
    <property type="match status" value="3"/>
</dbReference>
<dbReference type="EMBL" id="JBIAXI010000020">
    <property type="protein sequence ID" value="MFF4776909.1"/>
    <property type="molecule type" value="Genomic_DNA"/>
</dbReference>
<dbReference type="SUPFAM" id="SSF69318">
    <property type="entry name" value="Integrin alpha N-terminal domain"/>
    <property type="match status" value="1"/>
</dbReference>
<feature type="region of interest" description="Disordered" evidence="4">
    <location>
        <begin position="433"/>
        <end position="487"/>
    </location>
</feature>
<dbReference type="Proteomes" id="UP001602119">
    <property type="component" value="Unassembled WGS sequence"/>
</dbReference>
<dbReference type="InterPro" id="IPR028994">
    <property type="entry name" value="Integrin_alpha_N"/>
</dbReference>
<protein>
    <submittedName>
        <fullName evidence="6">VCBS repeat-containing protein</fullName>
    </submittedName>
</protein>
<evidence type="ECO:0000256" key="3">
    <source>
        <dbReference type="ARBA" id="ARBA00023180"/>
    </source>
</evidence>
<dbReference type="SMART" id="SM00191">
    <property type="entry name" value="Int_alpha"/>
    <property type="match status" value="5"/>
</dbReference>
<name>A0ABW6VC21_MICFU</name>
<dbReference type="PANTHER" id="PTHR23220:SF122">
    <property type="entry name" value="INTEGRIN ALPHA-PS1"/>
    <property type="match status" value="1"/>
</dbReference>
<keyword evidence="2" id="KW-0677">Repeat</keyword>
<evidence type="ECO:0000256" key="5">
    <source>
        <dbReference type="SAM" id="SignalP"/>
    </source>
</evidence>
<dbReference type="InterPro" id="IPR013519">
    <property type="entry name" value="Int_alpha_beta-p"/>
</dbReference>
<accession>A0ABW6VC21</accession>
<evidence type="ECO:0000256" key="1">
    <source>
        <dbReference type="ARBA" id="ARBA00022729"/>
    </source>
</evidence>
<proteinExistence type="predicted"/>
<keyword evidence="3" id="KW-0325">Glycoprotein</keyword>
<dbReference type="Pfam" id="PF13517">
    <property type="entry name" value="FG-GAP_3"/>
    <property type="match status" value="1"/>
</dbReference>
<dbReference type="InterPro" id="IPR013517">
    <property type="entry name" value="FG-GAP"/>
</dbReference>
<evidence type="ECO:0000313" key="6">
    <source>
        <dbReference type="EMBL" id="MFF4776909.1"/>
    </source>
</evidence>
<sequence>MPATALSKFVPCLLVGVLVTPTASCSATGSGAGVRATSAAPSPAATPGTDAREAAKARDFDGDGYGDLAVGAPQAVVNGVEGAGGVRVVYGSSPGVNTTRRQVVDRGAAAVKGEGFGATLASGDLDGDGHADLVVGAPGRGGRAGSVTVAFGGVSGLSTRTVTLDGPGSTIGFGAALAVGDYDGDGRDDLAVASFSAVWVAYGGTAFRKGRVEWKPVMGATARVGPLASGDVDGDGYADLAVVYSEDDPADEGTGVIYRGGRDGLAGRLPGTFPGWGVGDVAIGDLDGDGHGDVIAGNSYADAEDPGGQIYVSRGSAQGLRGEPVLWTMSSPGMPRAPEGVDGFGGAVAVGDVNGDGYADVAVGASGGTGAVFVLYGGRNGLSTQGARVYDARSAGLTGDPVQGFGQEVALADLDGDGAAELVVSTRAEERVTVLSPGPHDAASGSPGPGGTGPDGAGPGGTGPEAATGAVQLAPERPGEGFGRPLN</sequence>
<feature type="compositionally biased region" description="Low complexity" evidence="4">
    <location>
        <begin position="436"/>
        <end position="446"/>
    </location>
</feature>
<gene>
    <name evidence="6" type="ORF">ACFY05_29000</name>
</gene>
<feature type="compositionally biased region" description="Gly residues" evidence="4">
    <location>
        <begin position="447"/>
        <end position="463"/>
    </location>
</feature>
<dbReference type="RefSeq" id="WP_387345325.1">
    <property type="nucleotide sequence ID" value="NZ_JBIAXI010000020.1"/>
</dbReference>
<feature type="signal peptide" evidence="5">
    <location>
        <begin position="1"/>
        <end position="26"/>
    </location>
</feature>
<evidence type="ECO:0000256" key="4">
    <source>
        <dbReference type="SAM" id="MobiDB-lite"/>
    </source>
</evidence>
<dbReference type="PRINTS" id="PR01185">
    <property type="entry name" value="INTEGRINA"/>
</dbReference>
<feature type="compositionally biased region" description="Low complexity" evidence="4">
    <location>
        <begin position="36"/>
        <end position="47"/>
    </location>
</feature>
<comment type="caution">
    <text evidence="6">The sequence shown here is derived from an EMBL/GenBank/DDBJ whole genome shotgun (WGS) entry which is preliminary data.</text>
</comment>
<dbReference type="Pfam" id="PF01839">
    <property type="entry name" value="FG-GAP"/>
    <property type="match status" value="4"/>
</dbReference>
<evidence type="ECO:0000313" key="7">
    <source>
        <dbReference type="Proteomes" id="UP001602119"/>
    </source>
</evidence>
<feature type="region of interest" description="Disordered" evidence="4">
    <location>
        <begin position="30"/>
        <end position="54"/>
    </location>
</feature>
<feature type="chain" id="PRO_5046559418" evidence="5">
    <location>
        <begin position="27"/>
        <end position="487"/>
    </location>
</feature>
<dbReference type="PANTHER" id="PTHR23220">
    <property type="entry name" value="INTEGRIN ALPHA"/>
    <property type="match status" value="1"/>
</dbReference>
<dbReference type="InterPro" id="IPR000413">
    <property type="entry name" value="Integrin_alpha"/>
</dbReference>